<evidence type="ECO:0000256" key="3">
    <source>
        <dbReference type="ARBA" id="ARBA00022692"/>
    </source>
</evidence>
<feature type="transmembrane region" description="Helical" evidence="6">
    <location>
        <begin position="82"/>
        <end position="101"/>
    </location>
</feature>
<dbReference type="PROSITE" id="PS50850">
    <property type="entry name" value="MFS"/>
    <property type="match status" value="1"/>
</dbReference>
<dbReference type="EMBL" id="LJBN01000126">
    <property type="protein sequence ID" value="OOQ87296.1"/>
    <property type="molecule type" value="Genomic_DNA"/>
</dbReference>
<evidence type="ECO:0000256" key="1">
    <source>
        <dbReference type="ARBA" id="ARBA00004141"/>
    </source>
</evidence>
<dbReference type="Pfam" id="PF07690">
    <property type="entry name" value="MFS_1"/>
    <property type="match status" value="1"/>
</dbReference>
<dbReference type="PANTHER" id="PTHR23502">
    <property type="entry name" value="MAJOR FACILITATOR SUPERFAMILY"/>
    <property type="match status" value="1"/>
</dbReference>
<dbReference type="InterPro" id="IPR036259">
    <property type="entry name" value="MFS_trans_sf"/>
</dbReference>
<dbReference type="InterPro" id="IPR011701">
    <property type="entry name" value="MFS"/>
</dbReference>
<feature type="transmembrane region" description="Helical" evidence="6">
    <location>
        <begin position="316"/>
        <end position="336"/>
    </location>
</feature>
<comment type="caution">
    <text evidence="8">The sequence shown here is derived from an EMBL/GenBank/DDBJ whole genome shotgun (WGS) entry which is preliminary data.</text>
</comment>
<feature type="domain" description="Major facilitator superfamily (MFS) profile" evidence="7">
    <location>
        <begin position="47"/>
        <end position="527"/>
    </location>
</feature>
<reference evidence="9" key="1">
    <citation type="submission" date="2015-09" db="EMBL/GenBank/DDBJ databases">
        <authorList>
            <person name="Fill T.P."/>
            <person name="Baretta J.F."/>
            <person name="de Almeida L.G."/>
            <person name="Rocha M."/>
            <person name="de Souza D.H."/>
            <person name="Malavazi I."/>
            <person name="Cerdeira L.T."/>
            <person name="Hong H."/>
            <person name="Samborskyy M."/>
            <person name="de Vasconcelos A.T."/>
            <person name="Leadlay P."/>
            <person name="Rodrigues-Filho E."/>
        </authorList>
    </citation>
    <scope>NUCLEOTIDE SEQUENCE [LARGE SCALE GENOMIC DNA]</scope>
    <source>
        <strain evidence="9">LaBioMMi 136</strain>
    </source>
</reference>
<evidence type="ECO:0000259" key="7">
    <source>
        <dbReference type="PROSITE" id="PS50850"/>
    </source>
</evidence>
<keyword evidence="5 6" id="KW-0472">Membrane</keyword>
<keyword evidence="2" id="KW-0813">Transport</keyword>
<dbReference type="Proteomes" id="UP000190744">
    <property type="component" value="Unassembled WGS sequence"/>
</dbReference>
<dbReference type="SUPFAM" id="SSF103473">
    <property type="entry name" value="MFS general substrate transporter"/>
    <property type="match status" value="1"/>
</dbReference>
<dbReference type="GO" id="GO:0022857">
    <property type="term" value="F:transmembrane transporter activity"/>
    <property type="evidence" value="ECO:0007669"/>
    <property type="project" value="InterPro"/>
</dbReference>
<evidence type="ECO:0000313" key="9">
    <source>
        <dbReference type="Proteomes" id="UP000190744"/>
    </source>
</evidence>
<evidence type="ECO:0000313" key="8">
    <source>
        <dbReference type="EMBL" id="OOQ87296.1"/>
    </source>
</evidence>
<organism evidence="8 9">
    <name type="scientific">Penicillium brasilianum</name>
    <dbReference type="NCBI Taxonomy" id="104259"/>
    <lineage>
        <taxon>Eukaryota</taxon>
        <taxon>Fungi</taxon>
        <taxon>Dikarya</taxon>
        <taxon>Ascomycota</taxon>
        <taxon>Pezizomycotina</taxon>
        <taxon>Eurotiomycetes</taxon>
        <taxon>Eurotiomycetidae</taxon>
        <taxon>Eurotiales</taxon>
        <taxon>Aspergillaceae</taxon>
        <taxon>Penicillium</taxon>
    </lineage>
</organism>
<name>A0A1S9RPL2_PENBI</name>
<keyword evidence="4 6" id="KW-1133">Transmembrane helix</keyword>
<proteinExistence type="predicted"/>
<evidence type="ECO:0000256" key="6">
    <source>
        <dbReference type="SAM" id="Phobius"/>
    </source>
</evidence>
<dbReference type="InterPro" id="IPR020846">
    <property type="entry name" value="MFS_dom"/>
</dbReference>
<sequence>MGLRFSPIQERPIIDESNDLNVGLSPLEHDPEILDTDGRKQMAKRWIITLVAFAGWFSSLSSFIYFPAILSIASDLDLATERINLTISAYLIMSGVFPSIVGSAADTVGRRPVFIVTLAIYVAANFGLALQSSFGLLFVLRMVQSAGISGSYSVTYGVLGDLFTPSERGGYSGLIFFILNTPPSVGPVISGFLIQRWGWRSIFWFLAIISPCCLVAILMFLPETSRHVVGDGRVAATGPNRVFFSCLTPSKLTVECQVPTSGARSCRYPRPWASLAILRWPGTAIVIGSVGIYYTIYTCIQASLSSLFTQIYHTSGLVSGLTYLPFGLTCAISAFATGTVKFSISNIDPQPPDTIYVDKTKNHDLASFPIEEARLRIVKYSLVRAVGTAIKMLSQVDADNQKHMAVPLVLQFFIGLTMQVVFTSTCTLLVDLHPECPSTTQATSNFIRCEMSAGMLALLDALLGKLGCQENDDQHLQLMDYGWHPLKRGRIAETPVQTLGNTQYIQSNCSPLLQSHLLPFFNLHRVADNYSLIHRELKALQRYEREGANIRDFCQRKNILCKGADPAPYTWRYFETCQLGFTKQSSSFLQLTLLFSSWESISAPIAIPLPPTTQEGGAGKLRD</sequence>
<feature type="transmembrane region" description="Helical" evidence="6">
    <location>
        <begin position="113"/>
        <end position="130"/>
    </location>
</feature>
<feature type="transmembrane region" description="Helical" evidence="6">
    <location>
        <begin position="171"/>
        <end position="195"/>
    </location>
</feature>
<feature type="transmembrane region" description="Helical" evidence="6">
    <location>
        <begin position="46"/>
        <end position="70"/>
    </location>
</feature>
<evidence type="ECO:0000256" key="2">
    <source>
        <dbReference type="ARBA" id="ARBA00022448"/>
    </source>
</evidence>
<dbReference type="GO" id="GO:0005886">
    <property type="term" value="C:plasma membrane"/>
    <property type="evidence" value="ECO:0007669"/>
    <property type="project" value="TreeGrafter"/>
</dbReference>
<dbReference type="Gene3D" id="1.20.1250.20">
    <property type="entry name" value="MFS general substrate transporter like domains"/>
    <property type="match status" value="1"/>
</dbReference>
<comment type="subcellular location">
    <subcellularLocation>
        <location evidence="1">Membrane</location>
        <topology evidence="1">Multi-pass membrane protein</topology>
    </subcellularLocation>
</comment>
<protein>
    <submittedName>
        <fullName evidence="8">Major Facilitator Superfamily protein</fullName>
    </submittedName>
</protein>
<accession>A0A1S9RPL2</accession>
<feature type="transmembrane region" description="Helical" evidence="6">
    <location>
        <begin position="201"/>
        <end position="221"/>
    </location>
</feature>
<feature type="transmembrane region" description="Helical" evidence="6">
    <location>
        <begin position="277"/>
        <end position="296"/>
    </location>
</feature>
<evidence type="ECO:0000256" key="5">
    <source>
        <dbReference type="ARBA" id="ARBA00023136"/>
    </source>
</evidence>
<dbReference type="AlphaFoldDB" id="A0A1S9RPL2"/>
<gene>
    <name evidence="8" type="ORF">PEBR_17717</name>
</gene>
<evidence type="ECO:0000256" key="4">
    <source>
        <dbReference type="ARBA" id="ARBA00022989"/>
    </source>
</evidence>
<keyword evidence="3 6" id="KW-0812">Transmembrane</keyword>
<dbReference type="PANTHER" id="PTHR23502:SF51">
    <property type="entry name" value="QUINIDINE RESISTANCE PROTEIN 1-RELATED"/>
    <property type="match status" value="1"/>
</dbReference>